<dbReference type="Proteomes" id="UP000197138">
    <property type="component" value="Unassembled WGS sequence"/>
</dbReference>
<evidence type="ECO:0000313" key="2">
    <source>
        <dbReference type="EMBL" id="OWM87711.1"/>
    </source>
</evidence>
<proteinExistence type="predicted"/>
<reference evidence="4" key="1">
    <citation type="journal article" date="2017" name="Plant J.">
        <title>The pomegranate (Punica granatum L.) genome and the genomics of punicalagin biosynthesis.</title>
        <authorList>
            <person name="Qin G."/>
            <person name="Xu C."/>
            <person name="Ming R."/>
            <person name="Tang H."/>
            <person name="Guyot R."/>
            <person name="Kramer E.M."/>
            <person name="Hu Y."/>
            <person name="Yi X."/>
            <person name="Qi Y."/>
            <person name="Xu X."/>
            <person name="Gao Z."/>
            <person name="Pan H."/>
            <person name="Jian J."/>
            <person name="Tian Y."/>
            <person name="Yue Z."/>
            <person name="Xu Y."/>
        </authorList>
    </citation>
    <scope>NUCLEOTIDE SEQUENCE [LARGE SCALE GENOMIC DNA]</scope>
    <source>
        <strain evidence="4">cv. Dabenzi</strain>
    </source>
</reference>
<evidence type="ECO:0000256" key="1">
    <source>
        <dbReference type="SAM" id="MobiDB-lite"/>
    </source>
</evidence>
<accession>A0A218XT46</accession>
<sequence length="137" mass="15004">MSSREGGGGDVTTSQRAEQRRCGHDREETGTEDGSAPSAEGVSRSVGEGDVRVYDGTVKLGSTERNPGGELRLGCCQRFPERMAVEGSSFLLPTYTYKSTLCMYMRHTTVLFCSFGDEPRSWFNDVVGTSLDWTDVV</sequence>
<feature type="compositionally biased region" description="Basic and acidic residues" evidence="1">
    <location>
        <begin position="17"/>
        <end position="29"/>
    </location>
</feature>
<dbReference type="Proteomes" id="UP000233551">
    <property type="component" value="Unassembled WGS sequence"/>
</dbReference>
<dbReference type="EMBL" id="PGOL01006847">
    <property type="protein sequence ID" value="PKI33225.1"/>
    <property type="molecule type" value="Genomic_DNA"/>
</dbReference>
<protein>
    <submittedName>
        <fullName evidence="2">Uncharacterized protein</fullName>
    </submittedName>
</protein>
<feature type="compositionally biased region" description="Gly residues" evidence="1">
    <location>
        <begin position="1"/>
        <end position="10"/>
    </location>
</feature>
<name>A0A218XT46_PUNGR</name>
<keyword evidence="5" id="KW-1185">Reference proteome</keyword>
<evidence type="ECO:0000313" key="4">
    <source>
        <dbReference type="Proteomes" id="UP000197138"/>
    </source>
</evidence>
<reference evidence="3 5" key="3">
    <citation type="submission" date="2017-11" db="EMBL/GenBank/DDBJ databases">
        <title>De-novo sequencing of pomegranate (Punica granatum L.) genome.</title>
        <authorList>
            <person name="Akparov Z."/>
            <person name="Amiraslanov A."/>
            <person name="Hajiyeva S."/>
            <person name="Abbasov M."/>
            <person name="Kaur K."/>
            <person name="Hamwieh A."/>
            <person name="Solovyev V."/>
            <person name="Salamov A."/>
            <person name="Braich B."/>
            <person name="Kosarev P."/>
            <person name="Mahmoud A."/>
            <person name="Hajiyev E."/>
            <person name="Babayeva S."/>
            <person name="Izzatullayeva V."/>
            <person name="Mammadov A."/>
            <person name="Mammadov A."/>
            <person name="Sharifova S."/>
            <person name="Ojaghi J."/>
            <person name="Eynullazada K."/>
            <person name="Bayramov B."/>
            <person name="Abdulazimova A."/>
            <person name="Shahmuradov I."/>
        </authorList>
    </citation>
    <scope>NUCLEOTIDE SEQUENCE [LARGE SCALE GENOMIC DNA]</scope>
    <source>
        <strain evidence="3">AG2017</strain>
        <strain evidence="5">cv. AG2017</strain>
        <tissue evidence="3">Leaf</tissue>
    </source>
</reference>
<reference evidence="2" key="2">
    <citation type="submission" date="2017-06" db="EMBL/GenBank/DDBJ databases">
        <title>The pomegranate genome and the genomics of punicalagin biosynthesis.</title>
        <authorList>
            <person name="Xu C."/>
        </authorList>
    </citation>
    <scope>NUCLEOTIDE SEQUENCE [LARGE SCALE GENOMIC DNA]</scope>
    <source>
        <tissue evidence="2">Fresh leaf</tissue>
    </source>
</reference>
<organism evidence="2 4">
    <name type="scientific">Punica granatum</name>
    <name type="common">Pomegranate</name>
    <dbReference type="NCBI Taxonomy" id="22663"/>
    <lineage>
        <taxon>Eukaryota</taxon>
        <taxon>Viridiplantae</taxon>
        <taxon>Streptophyta</taxon>
        <taxon>Embryophyta</taxon>
        <taxon>Tracheophyta</taxon>
        <taxon>Spermatophyta</taxon>
        <taxon>Magnoliopsida</taxon>
        <taxon>eudicotyledons</taxon>
        <taxon>Gunneridae</taxon>
        <taxon>Pentapetalae</taxon>
        <taxon>rosids</taxon>
        <taxon>malvids</taxon>
        <taxon>Myrtales</taxon>
        <taxon>Lythraceae</taxon>
        <taxon>Punica</taxon>
    </lineage>
</organism>
<evidence type="ECO:0000313" key="3">
    <source>
        <dbReference type="EMBL" id="PKI33225.1"/>
    </source>
</evidence>
<comment type="caution">
    <text evidence="2">The sequence shown here is derived from an EMBL/GenBank/DDBJ whole genome shotgun (WGS) entry which is preliminary data.</text>
</comment>
<dbReference type="EMBL" id="MTKT01000807">
    <property type="protein sequence ID" value="OWM87711.1"/>
    <property type="molecule type" value="Genomic_DNA"/>
</dbReference>
<evidence type="ECO:0000313" key="5">
    <source>
        <dbReference type="Proteomes" id="UP000233551"/>
    </source>
</evidence>
<dbReference type="AlphaFoldDB" id="A0A218XT46"/>
<gene>
    <name evidence="2" type="ORF">CDL15_Pgr016407</name>
    <name evidence="3" type="ORF">CRG98_046394</name>
</gene>
<feature type="region of interest" description="Disordered" evidence="1">
    <location>
        <begin position="1"/>
        <end position="67"/>
    </location>
</feature>